<protein>
    <submittedName>
        <fullName evidence="2">Integrase/recombinase</fullName>
    </submittedName>
</protein>
<dbReference type="InterPro" id="IPR013762">
    <property type="entry name" value="Integrase-like_cat_sf"/>
</dbReference>
<evidence type="ECO:0000313" key="2">
    <source>
        <dbReference type="EMBL" id="EQD73313.1"/>
    </source>
</evidence>
<proteinExistence type="predicted"/>
<dbReference type="Gene3D" id="1.10.443.10">
    <property type="entry name" value="Intergrase catalytic core"/>
    <property type="match status" value="1"/>
</dbReference>
<organism evidence="2">
    <name type="scientific">mine drainage metagenome</name>
    <dbReference type="NCBI Taxonomy" id="410659"/>
    <lineage>
        <taxon>unclassified sequences</taxon>
        <taxon>metagenomes</taxon>
        <taxon>ecological metagenomes</taxon>
    </lineage>
</organism>
<sequence>MDLFANHKYRPTPYIYSDAEIQSLMDASRALLPELRAATYETLVGLLASTGMRIGEAMALTGKTSTGPMNY</sequence>
<name>T1BXF4_9ZZZZ</name>
<evidence type="ECO:0000256" key="1">
    <source>
        <dbReference type="ARBA" id="ARBA00023172"/>
    </source>
</evidence>
<keyword evidence="1" id="KW-0233">DNA recombination</keyword>
<gene>
    <name evidence="2" type="ORF">B1A_05015</name>
</gene>
<dbReference type="GO" id="GO:0015074">
    <property type="term" value="P:DNA integration"/>
    <property type="evidence" value="ECO:0007669"/>
    <property type="project" value="InterPro"/>
</dbReference>
<dbReference type="InterPro" id="IPR011010">
    <property type="entry name" value="DNA_brk_join_enz"/>
</dbReference>
<dbReference type="SUPFAM" id="SSF56349">
    <property type="entry name" value="DNA breaking-rejoining enzymes"/>
    <property type="match status" value="1"/>
</dbReference>
<reference evidence="2" key="1">
    <citation type="submission" date="2013-08" db="EMBL/GenBank/DDBJ databases">
        <authorList>
            <person name="Mendez C."/>
            <person name="Richter M."/>
            <person name="Ferrer M."/>
            <person name="Sanchez J."/>
        </authorList>
    </citation>
    <scope>NUCLEOTIDE SEQUENCE</scope>
</reference>
<dbReference type="AlphaFoldDB" id="T1BXF4"/>
<accession>T1BXF4</accession>
<dbReference type="GO" id="GO:0006310">
    <property type="term" value="P:DNA recombination"/>
    <property type="evidence" value="ECO:0007669"/>
    <property type="project" value="UniProtKB-KW"/>
</dbReference>
<dbReference type="GO" id="GO:0003677">
    <property type="term" value="F:DNA binding"/>
    <property type="evidence" value="ECO:0007669"/>
    <property type="project" value="InterPro"/>
</dbReference>
<dbReference type="EMBL" id="AUZX01003658">
    <property type="protein sequence ID" value="EQD73313.1"/>
    <property type="molecule type" value="Genomic_DNA"/>
</dbReference>
<reference evidence="2" key="2">
    <citation type="journal article" date="2014" name="ISME J.">
        <title>Microbial stratification in low pH oxic and suboxic macroscopic growths along an acid mine drainage.</title>
        <authorList>
            <person name="Mendez-Garcia C."/>
            <person name="Mesa V."/>
            <person name="Sprenger R.R."/>
            <person name="Richter M."/>
            <person name="Diez M.S."/>
            <person name="Solano J."/>
            <person name="Bargiela R."/>
            <person name="Golyshina O.V."/>
            <person name="Manteca A."/>
            <person name="Ramos J.L."/>
            <person name="Gallego J.R."/>
            <person name="Llorente I."/>
            <person name="Martins Dos Santos V.A."/>
            <person name="Jensen O.N."/>
            <person name="Pelaez A.I."/>
            <person name="Sanchez J."/>
            <person name="Ferrer M."/>
        </authorList>
    </citation>
    <scope>NUCLEOTIDE SEQUENCE</scope>
</reference>
<comment type="caution">
    <text evidence="2">The sequence shown here is derived from an EMBL/GenBank/DDBJ whole genome shotgun (WGS) entry which is preliminary data.</text>
</comment>